<dbReference type="RefSeq" id="WP_212191437.1">
    <property type="nucleotide sequence ID" value="NZ_JAGTAR010000019.1"/>
</dbReference>
<name>A0A941F5P0_9BACT</name>
<protein>
    <submittedName>
        <fullName evidence="3">Amidohydrolase</fullName>
    </submittedName>
</protein>
<dbReference type="Gene3D" id="2.30.40.10">
    <property type="entry name" value="Urease, subunit C, domain 1"/>
    <property type="match status" value="1"/>
</dbReference>
<dbReference type="PANTHER" id="PTHR22642:SF2">
    <property type="entry name" value="PROTEIN LONG AFTER FAR-RED 3"/>
    <property type="match status" value="1"/>
</dbReference>
<dbReference type="Proteomes" id="UP000679220">
    <property type="component" value="Unassembled WGS sequence"/>
</dbReference>
<dbReference type="InterPro" id="IPR013108">
    <property type="entry name" value="Amidohydro_3"/>
</dbReference>
<dbReference type="SUPFAM" id="SSF51556">
    <property type="entry name" value="Metallo-dependent hydrolases"/>
    <property type="match status" value="1"/>
</dbReference>
<dbReference type="GO" id="GO:0016810">
    <property type="term" value="F:hydrolase activity, acting on carbon-nitrogen (but not peptide) bonds"/>
    <property type="evidence" value="ECO:0007669"/>
    <property type="project" value="InterPro"/>
</dbReference>
<keyword evidence="4" id="KW-1185">Reference proteome</keyword>
<sequence>MRFKIKFLSFAIAYLFITVNLWGQGITLQDIVNETAPLPNIVIYTAKEVVTLNPDNPKATAVAVVGDKILAVGSLEALKAAAGDQPFAVDNTFIDKVVVPGLIAQHDHPLLSSLAMMSEIIAIEDWVLPNKTSLAANNQQEYRQRLKDAEKQLETKDELLFTWGYHPSFHGPINRAVLDKLSTTRPIIIWHRSCHEFTLNSNALKLLGIDEAFVNDFSNTAKQQSNLSDGHFWEQGMFGIIPKIVPYLATPERLQKGLELTQKFYHSNGVTMACEPGGLYSEKLQEAENAVLSKSSSPFRFYFIPDGKSVYSLYPQKAILETEKTLEWCHGMTTMLPNKIKLFADGAIYSLAIQLREPYINGDFKGEWIMDPELFAKAFKLYWDAKYQIHVHVNGDAGLDMLLNNLEVNMRRNPRYDHRMVVVHFAVSGKDQVKRIKRLGAIVSGNPYYVTALADMYSKEGLGPERADEMVRIADVEKAGIPFSFHSDMPMAPGQPLFLMDCAVNRITKSGRVAGEDQRVSREGALRAVTIEAAYSLGLEKEVGSIEAGKLANFTILSENPVTCKASEIKNVAVWGTIHEGRLLPVEHTNATLVSSGPKLNINSYAVMLQHEESHEHSHEHDGDNCVCTLNRAYSQALAKELDN</sequence>
<organism evidence="3 4">
    <name type="scientific">Carboxylicivirga sediminis</name>
    <dbReference type="NCBI Taxonomy" id="2006564"/>
    <lineage>
        <taxon>Bacteria</taxon>
        <taxon>Pseudomonadati</taxon>
        <taxon>Bacteroidota</taxon>
        <taxon>Bacteroidia</taxon>
        <taxon>Marinilabiliales</taxon>
        <taxon>Marinilabiliaceae</taxon>
        <taxon>Carboxylicivirga</taxon>
    </lineage>
</organism>
<keyword evidence="1" id="KW-0175">Coiled coil</keyword>
<dbReference type="InterPro" id="IPR033932">
    <property type="entry name" value="YtcJ-like"/>
</dbReference>
<dbReference type="PANTHER" id="PTHR22642">
    <property type="entry name" value="IMIDAZOLONEPROPIONASE"/>
    <property type="match status" value="1"/>
</dbReference>
<dbReference type="Gene3D" id="3.20.20.140">
    <property type="entry name" value="Metal-dependent hydrolases"/>
    <property type="match status" value="1"/>
</dbReference>
<gene>
    <name evidence="3" type="ORF">KDU71_12600</name>
</gene>
<feature type="domain" description="Amidohydrolase 3" evidence="2">
    <location>
        <begin position="136"/>
        <end position="583"/>
    </location>
</feature>
<evidence type="ECO:0000256" key="1">
    <source>
        <dbReference type="SAM" id="Coils"/>
    </source>
</evidence>
<dbReference type="CDD" id="cd01300">
    <property type="entry name" value="YtcJ_like"/>
    <property type="match status" value="1"/>
</dbReference>
<dbReference type="AlphaFoldDB" id="A0A941F5P0"/>
<reference evidence="3" key="1">
    <citation type="journal article" date="2018" name="Int. J. Syst. Evol. Microbiol.">
        <title>Carboxylicivirga sediminis sp. nov., isolated from coastal sediment.</title>
        <authorList>
            <person name="Wang F.Q."/>
            <person name="Ren L.H."/>
            <person name="Zou R.J."/>
            <person name="Sun Y.Z."/>
            <person name="Liu X.J."/>
            <person name="Jiang F."/>
            <person name="Liu L.J."/>
        </authorList>
    </citation>
    <scope>NUCLEOTIDE SEQUENCE</scope>
    <source>
        <strain evidence="3">JR1</strain>
    </source>
</reference>
<proteinExistence type="predicted"/>
<feature type="coiled-coil region" evidence="1">
    <location>
        <begin position="132"/>
        <end position="159"/>
    </location>
</feature>
<accession>A0A941F5P0</accession>
<dbReference type="InterPro" id="IPR032466">
    <property type="entry name" value="Metal_Hydrolase"/>
</dbReference>
<evidence type="ECO:0000259" key="2">
    <source>
        <dbReference type="Pfam" id="PF07969"/>
    </source>
</evidence>
<reference evidence="3" key="2">
    <citation type="submission" date="2021-04" db="EMBL/GenBank/DDBJ databases">
        <authorList>
            <person name="Zhang T."/>
            <person name="Zhang Y."/>
            <person name="Lu D."/>
            <person name="Zuo D."/>
            <person name="Du Z."/>
        </authorList>
    </citation>
    <scope>NUCLEOTIDE SEQUENCE</scope>
    <source>
        <strain evidence="3">JR1</strain>
    </source>
</reference>
<dbReference type="InterPro" id="IPR011059">
    <property type="entry name" value="Metal-dep_hydrolase_composite"/>
</dbReference>
<dbReference type="Pfam" id="PF07969">
    <property type="entry name" value="Amidohydro_3"/>
    <property type="match status" value="1"/>
</dbReference>
<dbReference type="EMBL" id="JAGTAR010000019">
    <property type="protein sequence ID" value="MBR8536404.1"/>
    <property type="molecule type" value="Genomic_DNA"/>
</dbReference>
<evidence type="ECO:0000313" key="4">
    <source>
        <dbReference type="Proteomes" id="UP000679220"/>
    </source>
</evidence>
<evidence type="ECO:0000313" key="3">
    <source>
        <dbReference type="EMBL" id="MBR8536404.1"/>
    </source>
</evidence>
<comment type="caution">
    <text evidence="3">The sequence shown here is derived from an EMBL/GenBank/DDBJ whole genome shotgun (WGS) entry which is preliminary data.</text>
</comment>
<dbReference type="Gene3D" id="3.10.310.70">
    <property type="match status" value="1"/>
</dbReference>
<dbReference type="SUPFAM" id="SSF51338">
    <property type="entry name" value="Composite domain of metallo-dependent hydrolases"/>
    <property type="match status" value="1"/>
</dbReference>